<proteinExistence type="predicted"/>
<evidence type="ECO:0000259" key="1">
    <source>
        <dbReference type="PROSITE" id="PS50879"/>
    </source>
</evidence>
<dbReference type="RefSeq" id="WP_056985373.1">
    <property type="nucleotide sequence ID" value="NZ_JQBQ01000013.1"/>
</dbReference>
<name>A0A0R2KYJ7_LACAM</name>
<dbReference type="Pfam" id="PF00075">
    <property type="entry name" value="RNase_H"/>
    <property type="match status" value="1"/>
</dbReference>
<dbReference type="Gene3D" id="3.30.420.10">
    <property type="entry name" value="Ribonuclease H-like superfamily/Ribonuclease H"/>
    <property type="match status" value="1"/>
</dbReference>
<gene>
    <name evidence="2" type="ORF">IV44_GL000291</name>
</gene>
<comment type="caution">
    <text evidence="2">The sequence shown here is derived from an EMBL/GenBank/DDBJ whole genome shotgun (WGS) entry which is preliminary data.</text>
</comment>
<evidence type="ECO:0000313" key="2">
    <source>
        <dbReference type="EMBL" id="KRN92236.1"/>
    </source>
</evidence>
<dbReference type="SUPFAM" id="SSF53098">
    <property type="entry name" value="Ribonuclease H-like"/>
    <property type="match status" value="1"/>
</dbReference>
<dbReference type="Proteomes" id="UP000051529">
    <property type="component" value="Unassembled WGS sequence"/>
</dbReference>
<dbReference type="AlphaFoldDB" id="A0A0R2KYJ7"/>
<dbReference type="GO" id="GO:0004523">
    <property type="term" value="F:RNA-DNA hybrid ribonuclease activity"/>
    <property type="evidence" value="ECO:0007669"/>
    <property type="project" value="InterPro"/>
</dbReference>
<dbReference type="InterPro" id="IPR012337">
    <property type="entry name" value="RNaseH-like_sf"/>
</dbReference>
<reference evidence="2 3" key="1">
    <citation type="journal article" date="2015" name="Genome Announc.">
        <title>Expanding the biotechnology potential of lactobacilli through comparative genomics of 213 strains and associated genera.</title>
        <authorList>
            <person name="Sun Z."/>
            <person name="Harris H.M."/>
            <person name="McCann A."/>
            <person name="Guo C."/>
            <person name="Argimon S."/>
            <person name="Zhang W."/>
            <person name="Yang X."/>
            <person name="Jeffery I.B."/>
            <person name="Cooney J.C."/>
            <person name="Kagawa T.F."/>
            <person name="Liu W."/>
            <person name="Song Y."/>
            <person name="Salvetti E."/>
            <person name="Wrobel A."/>
            <person name="Rasinkangas P."/>
            <person name="Parkhill J."/>
            <person name="Rea M.C."/>
            <person name="O'Sullivan O."/>
            <person name="Ritari J."/>
            <person name="Douillard F.P."/>
            <person name="Paul Ross R."/>
            <person name="Yang R."/>
            <person name="Briner A.E."/>
            <person name="Felis G.E."/>
            <person name="de Vos W.M."/>
            <person name="Barrangou R."/>
            <person name="Klaenhammer T.R."/>
            <person name="Caufield P.W."/>
            <person name="Cui Y."/>
            <person name="Zhang H."/>
            <person name="O'Toole P.W."/>
        </authorList>
    </citation>
    <scope>NUCLEOTIDE SEQUENCE [LARGE SCALE GENOMIC DNA]</scope>
    <source>
        <strain evidence="2 3">DSM 16698</strain>
    </source>
</reference>
<evidence type="ECO:0000313" key="3">
    <source>
        <dbReference type="Proteomes" id="UP000051529"/>
    </source>
</evidence>
<dbReference type="GO" id="GO:0003676">
    <property type="term" value="F:nucleic acid binding"/>
    <property type="evidence" value="ECO:0007669"/>
    <property type="project" value="InterPro"/>
</dbReference>
<accession>A0A0R2KYJ7</accession>
<dbReference type="InterPro" id="IPR036397">
    <property type="entry name" value="RNaseH_sf"/>
</dbReference>
<dbReference type="EMBL" id="JQBQ01000013">
    <property type="protein sequence ID" value="KRN92236.1"/>
    <property type="molecule type" value="Genomic_DNA"/>
</dbReference>
<feature type="domain" description="RNase H type-1" evidence="1">
    <location>
        <begin position="1"/>
        <end position="134"/>
    </location>
</feature>
<sequence>MSIKYDVYTDGADRHKGDFHIGGWCSYIKSTEDTRTYSGIVRNSEKFKVTNNRMELAAIIKAIEMCNENSDIVLRSDSEYAVNVLNGVDHANVNLDLIKDYNSIIEKKHLHILLRHIDREDNSYVDGIIRYMLDNNEEAKSHEALE</sequence>
<protein>
    <recommendedName>
        <fullName evidence="1">RNase H type-1 domain-containing protein</fullName>
    </recommendedName>
</protein>
<dbReference type="PROSITE" id="PS50879">
    <property type="entry name" value="RNASE_H_1"/>
    <property type="match status" value="1"/>
</dbReference>
<dbReference type="PATRIC" id="fig|695563.3.peg.309"/>
<dbReference type="InterPro" id="IPR002156">
    <property type="entry name" value="RNaseH_domain"/>
</dbReference>
<organism evidence="2 3">
    <name type="scientific">Lactobacillus amylovorus subsp. animalium DSM 16698</name>
    <dbReference type="NCBI Taxonomy" id="695563"/>
    <lineage>
        <taxon>Bacteria</taxon>
        <taxon>Bacillati</taxon>
        <taxon>Bacillota</taxon>
        <taxon>Bacilli</taxon>
        <taxon>Lactobacillales</taxon>
        <taxon>Lactobacillaceae</taxon>
        <taxon>Lactobacillus</taxon>
        <taxon>Lactobacillus amylovorus subsp. animalium</taxon>
    </lineage>
</organism>